<sequence>MFEPTYTERPSTQPSFTEPPQAPLTPDHAPWMDLSAHISSLSTHMEELAIVSDSRFYSMENCMDQYQFEHLQQRIERIEDCLESQHEKIMVYLRSVFPFPSS</sequence>
<protein>
    <submittedName>
        <fullName evidence="2">Uncharacterized protein</fullName>
    </submittedName>
</protein>
<evidence type="ECO:0000313" key="3">
    <source>
        <dbReference type="Proteomes" id="UP000288805"/>
    </source>
</evidence>
<gene>
    <name evidence="2" type="ORF">CK203_077709</name>
</gene>
<evidence type="ECO:0000256" key="1">
    <source>
        <dbReference type="SAM" id="MobiDB-lite"/>
    </source>
</evidence>
<organism evidence="2 3">
    <name type="scientific">Vitis vinifera</name>
    <name type="common">Grape</name>
    <dbReference type="NCBI Taxonomy" id="29760"/>
    <lineage>
        <taxon>Eukaryota</taxon>
        <taxon>Viridiplantae</taxon>
        <taxon>Streptophyta</taxon>
        <taxon>Embryophyta</taxon>
        <taxon>Tracheophyta</taxon>
        <taxon>Spermatophyta</taxon>
        <taxon>Magnoliopsida</taxon>
        <taxon>eudicotyledons</taxon>
        <taxon>Gunneridae</taxon>
        <taxon>Pentapetalae</taxon>
        <taxon>rosids</taxon>
        <taxon>Vitales</taxon>
        <taxon>Vitaceae</taxon>
        <taxon>Viteae</taxon>
        <taxon>Vitis</taxon>
    </lineage>
</organism>
<feature type="compositionally biased region" description="Polar residues" evidence="1">
    <location>
        <begin position="8"/>
        <end position="18"/>
    </location>
</feature>
<comment type="caution">
    <text evidence="2">The sequence shown here is derived from an EMBL/GenBank/DDBJ whole genome shotgun (WGS) entry which is preliminary data.</text>
</comment>
<name>A0A438BXC0_VITVI</name>
<feature type="region of interest" description="Disordered" evidence="1">
    <location>
        <begin position="1"/>
        <end position="29"/>
    </location>
</feature>
<accession>A0A438BXC0</accession>
<reference evidence="2 3" key="1">
    <citation type="journal article" date="2018" name="PLoS Genet.">
        <title>Population sequencing reveals clonal diversity and ancestral inbreeding in the grapevine cultivar Chardonnay.</title>
        <authorList>
            <person name="Roach M.J."/>
            <person name="Johnson D.L."/>
            <person name="Bohlmann J."/>
            <person name="van Vuuren H.J."/>
            <person name="Jones S.J."/>
            <person name="Pretorius I.S."/>
            <person name="Schmidt S.A."/>
            <person name="Borneman A.R."/>
        </authorList>
    </citation>
    <scope>NUCLEOTIDE SEQUENCE [LARGE SCALE GENOMIC DNA]</scope>
    <source>
        <strain evidence="3">cv. Chardonnay</strain>
        <tissue evidence="2">Leaf</tissue>
    </source>
</reference>
<dbReference type="Proteomes" id="UP000288805">
    <property type="component" value="Unassembled WGS sequence"/>
</dbReference>
<dbReference type="EMBL" id="QGNW01002598">
    <property type="protein sequence ID" value="RVW15577.1"/>
    <property type="molecule type" value="Genomic_DNA"/>
</dbReference>
<proteinExistence type="predicted"/>
<evidence type="ECO:0000313" key="2">
    <source>
        <dbReference type="EMBL" id="RVW15577.1"/>
    </source>
</evidence>
<dbReference type="AlphaFoldDB" id="A0A438BXC0"/>